<name>A0A5B7HGS4_PORTR</name>
<organism evidence="2 3">
    <name type="scientific">Portunus trituberculatus</name>
    <name type="common">Swimming crab</name>
    <name type="synonym">Neptunus trituberculatus</name>
    <dbReference type="NCBI Taxonomy" id="210409"/>
    <lineage>
        <taxon>Eukaryota</taxon>
        <taxon>Metazoa</taxon>
        <taxon>Ecdysozoa</taxon>
        <taxon>Arthropoda</taxon>
        <taxon>Crustacea</taxon>
        <taxon>Multicrustacea</taxon>
        <taxon>Malacostraca</taxon>
        <taxon>Eumalacostraca</taxon>
        <taxon>Eucarida</taxon>
        <taxon>Decapoda</taxon>
        <taxon>Pleocyemata</taxon>
        <taxon>Brachyura</taxon>
        <taxon>Eubrachyura</taxon>
        <taxon>Portunoidea</taxon>
        <taxon>Portunidae</taxon>
        <taxon>Portuninae</taxon>
        <taxon>Portunus</taxon>
    </lineage>
</organism>
<dbReference type="AlphaFoldDB" id="A0A5B7HGS4"/>
<keyword evidence="3" id="KW-1185">Reference proteome</keyword>
<accession>A0A5B7HGS4</accession>
<gene>
    <name evidence="2" type="ORF">E2C01_064681</name>
</gene>
<dbReference type="Proteomes" id="UP000324222">
    <property type="component" value="Unassembled WGS sequence"/>
</dbReference>
<evidence type="ECO:0000313" key="3">
    <source>
        <dbReference type="Proteomes" id="UP000324222"/>
    </source>
</evidence>
<reference evidence="2 3" key="1">
    <citation type="submission" date="2019-05" db="EMBL/GenBank/DDBJ databases">
        <title>Another draft genome of Portunus trituberculatus and its Hox gene families provides insights of decapod evolution.</title>
        <authorList>
            <person name="Jeong J.-H."/>
            <person name="Song I."/>
            <person name="Kim S."/>
            <person name="Choi T."/>
            <person name="Kim D."/>
            <person name="Ryu S."/>
            <person name="Kim W."/>
        </authorList>
    </citation>
    <scope>NUCLEOTIDE SEQUENCE [LARGE SCALE GENOMIC DNA]</scope>
    <source>
        <tissue evidence="2">Muscle</tissue>
    </source>
</reference>
<feature type="region of interest" description="Disordered" evidence="1">
    <location>
        <begin position="26"/>
        <end position="74"/>
    </location>
</feature>
<comment type="caution">
    <text evidence="2">The sequence shown here is derived from an EMBL/GenBank/DDBJ whole genome shotgun (WGS) entry which is preliminary data.</text>
</comment>
<sequence length="74" mass="8019">MIDTWEHDSSSPWPRKTVVVRAVGMGGGGFDVSAAGPRPLFPRSHRKGEGRLEVSPSPANHGHNTSTPRDPRPH</sequence>
<protein>
    <submittedName>
        <fullName evidence="2">Uncharacterized protein</fullName>
    </submittedName>
</protein>
<evidence type="ECO:0000313" key="2">
    <source>
        <dbReference type="EMBL" id="MPC70432.1"/>
    </source>
</evidence>
<dbReference type="EMBL" id="VSRR010031121">
    <property type="protein sequence ID" value="MPC70432.1"/>
    <property type="molecule type" value="Genomic_DNA"/>
</dbReference>
<evidence type="ECO:0000256" key="1">
    <source>
        <dbReference type="SAM" id="MobiDB-lite"/>
    </source>
</evidence>
<proteinExistence type="predicted"/>